<keyword evidence="3" id="KW-1185">Reference proteome</keyword>
<dbReference type="KEGG" id="pbas:SMSP2_00167"/>
<evidence type="ECO:0000259" key="1">
    <source>
        <dbReference type="Pfam" id="PF04909"/>
    </source>
</evidence>
<dbReference type="InterPro" id="IPR032466">
    <property type="entry name" value="Metal_Hydrolase"/>
</dbReference>
<accession>A0A1Q2MAS9</accession>
<dbReference type="RefSeq" id="WP_146682139.1">
    <property type="nucleotide sequence ID" value="NZ_CP019646.1"/>
</dbReference>
<dbReference type="GO" id="GO:0016787">
    <property type="term" value="F:hydrolase activity"/>
    <property type="evidence" value="ECO:0007669"/>
    <property type="project" value="UniProtKB-KW"/>
</dbReference>
<reference evidence="3" key="1">
    <citation type="submission" date="2017-02" db="EMBL/GenBank/DDBJ databases">
        <title>Comparative genomics and description of representatives of a novel lineage of planctomycetes thriving in anoxic sediments.</title>
        <authorList>
            <person name="Spring S."/>
            <person name="Bunk B."/>
            <person name="Sproer C."/>
        </authorList>
    </citation>
    <scope>NUCLEOTIDE SEQUENCE [LARGE SCALE GENOMIC DNA]</scope>
    <source>
        <strain evidence="3">SM-Chi-D1</strain>
    </source>
</reference>
<dbReference type="OrthoDB" id="9771932at2"/>
<evidence type="ECO:0000313" key="2">
    <source>
        <dbReference type="EMBL" id="AQQ69833.1"/>
    </source>
</evidence>
<gene>
    <name evidence="2" type="ORF">SMSP2_00167</name>
</gene>
<feature type="domain" description="Amidohydrolase-related" evidence="1">
    <location>
        <begin position="37"/>
        <end position="226"/>
    </location>
</feature>
<dbReference type="EMBL" id="CP019646">
    <property type="protein sequence ID" value="AQQ69833.1"/>
    <property type="molecule type" value="Genomic_DNA"/>
</dbReference>
<dbReference type="SUPFAM" id="SSF51556">
    <property type="entry name" value="Metallo-dependent hydrolases"/>
    <property type="match status" value="1"/>
</dbReference>
<keyword evidence="2" id="KW-0378">Hydrolase</keyword>
<organism evidence="2 3">
    <name type="scientific">Limihaloglobus sulfuriphilus</name>
    <dbReference type="NCBI Taxonomy" id="1851148"/>
    <lineage>
        <taxon>Bacteria</taxon>
        <taxon>Pseudomonadati</taxon>
        <taxon>Planctomycetota</taxon>
        <taxon>Phycisphaerae</taxon>
        <taxon>Sedimentisphaerales</taxon>
        <taxon>Sedimentisphaeraceae</taxon>
        <taxon>Limihaloglobus</taxon>
    </lineage>
</organism>
<dbReference type="InterPro" id="IPR006680">
    <property type="entry name" value="Amidohydro-rel"/>
</dbReference>
<name>A0A1Q2MAS9_9BACT</name>
<proteinExistence type="predicted"/>
<dbReference type="STRING" id="1851148.SMSP2_00167"/>
<dbReference type="AlphaFoldDB" id="A0A1Q2MAS9"/>
<dbReference type="Pfam" id="PF04909">
    <property type="entry name" value="Amidohydro_2"/>
    <property type="match status" value="1"/>
</dbReference>
<dbReference type="Gene3D" id="3.20.20.140">
    <property type="entry name" value="Metal-dependent hydrolases"/>
    <property type="match status" value="1"/>
</dbReference>
<dbReference type="Proteomes" id="UP000188181">
    <property type="component" value="Chromosome"/>
</dbReference>
<protein>
    <submittedName>
        <fullName evidence="2">Putative metal-dependent hydrolase of the TIM-barrel fold protein</fullName>
    </submittedName>
</protein>
<evidence type="ECO:0000313" key="3">
    <source>
        <dbReference type="Proteomes" id="UP000188181"/>
    </source>
</evidence>
<sequence length="259" mass="28729">MIFDCHTHITDESGSYNVEFADHAAGLGGMIVLARIGEDNRKVSELAAKFEKTVTFGFIDPSSEKKPAEAVEKIARKAGCRGLVVYCGETAMHPCHSSAMVAFEAAQRLGLPIFFHNECWGETSVLDYTQPVHLDELARTFPQLKMIIGSMARPFYSQTLELTSRHENVYGCLPIYPKRAWELYNTVISIFEAGAEDKILFGSGYPDNNAKESIEALLGLKLAFSETNLPWVGSADLRKLYERDCIEVLGLSVSHQEGQ</sequence>